<feature type="domain" description="N-end aminoacyl transferase N-terminal" evidence="5">
    <location>
        <begin position="20"/>
        <end position="90"/>
    </location>
</feature>
<dbReference type="InterPro" id="IPR007471">
    <property type="entry name" value="N-end_Aminoacyl_Trfase_N"/>
</dbReference>
<keyword evidence="8" id="KW-1185">Reference proteome</keyword>
<dbReference type="InterPro" id="IPR016181">
    <property type="entry name" value="Acyl_CoA_acyltransferase"/>
</dbReference>
<dbReference type="RefSeq" id="WP_089516612.1">
    <property type="nucleotide sequence ID" value="NZ_NJGG01000003.1"/>
</dbReference>
<comment type="similarity">
    <text evidence="4">Belongs to the R-transferase family. Bpt subfamily.</text>
</comment>
<reference evidence="7 8" key="1">
    <citation type="submission" date="2017-06" db="EMBL/GenBank/DDBJ databases">
        <title>Reclassification of a Polynucleobacter cosmopolitanus strain isolated from tropical Lake Victoria as Polynucleobacter victoriensis comb. nov.</title>
        <authorList>
            <person name="Hahn M.W."/>
        </authorList>
    </citation>
    <scope>NUCLEOTIDE SEQUENCE [LARGE SCALE GENOMIC DNA]</scope>
    <source>
        <strain evidence="7 8">MWH-MoIso2</strain>
    </source>
</reference>
<dbReference type="InterPro" id="IPR017138">
    <property type="entry name" value="Asp_Glu_LeuTrfase"/>
</dbReference>
<name>A0A229FT23_9BURK</name>
<dbReference type="GO" id="GO:0071596">
    <property type="term" value="P:ubiquitin-dependent protein catabolic process via the N-end rule pathway"/>
    <property type="evidence" value="ECO:0007669"/>
    <property type="project" value="InterPro"/>
</dbReference>
<protein>
    <recommendedName>
        <fullName evidence="4">Aspartate/glutamate leucyltransferase</fullName>
        <ecNumber evidence="4">2.3.2.29</ecNumber>
    </recommendedName>
</protein>
<dbReference type="EC" id="2.3.2.29" evidence="4"/>
<evidence type="ECO:0000256" key="2">
    <source>
        <dbReference type="ARBA" id="ARBA00022679"/>
    </source>
</evidence>
<dbReference type="HAMAP" id="MF_00689">
    <property type="entry name" value="Bpt"/>
    <property type="match status" value="1"/>
</dbReference>
<dbReference type="Proteomes" id="UP000215188">
    <property type="component" value="Unassembled WGS sequence"/>
</dbReference>
<dbReference type="GO" id="GO:0004057">
    <property type="term" value="F:arginyl-tRNA--protein transferase activity"/>
    <property type="evidence" value="ECO:0007669"/>
    <property type="project" value="InterPro"/>
</dbReference>
<comment type="catalytic activity">
    <reaction evidence="4">
        <text>N-terminal L-aspartyl-[protein] + L-leucyl-tRNA(Leu) = N-terminal L-leucyl-L-aspartyl-[protein] + tRNA(Leu) + H(+)</text>
        <dbReference type="Rhea" id="RHEA:50420"/>
        <dbReference type="Rhea" id="RHEA-COMP:9613"/>
        <dbReference type="Rhea" id="RHEA-COMP:9622"/>
        <dbReference type="Rhea" id="RHEA-COMP:12669"/>
        <dbReference type="Rhea" id="RHEA-COMP:12674"/>
        <dbReference type="ChEBI" id="CHEBI:15378"/>
        <dbReference type="ChEBI" id="CHEBI:64720"/>
        <dbReference type="ChEBI" id="CHEBI:78442"/>
        <dbReference type="ChEBI" id="CHEBI:78494"/>
        <dbReference type="ChEBI" id="CHEBI:133042"/>
        <dbReference type="EC" id="2.3.2.29"/>
    </reaction>
</comment>
<dbReference type="PANTHER" id="PTHR21367">
    <property type="entry name" value="ARGININE-TRNA-PROTEIN TRANSFERASE 1"/>
    <property type="match status" value="1"/>
</dbReference>
<evidence type="ECO:0000313" key="8">
    <source>
        <dbReference type="Proteomes" id="UP000215188"/>
    </source>
</evidence>
<evidence type="ECO:0000259" key="5">
    <source>
        <dbReference type="Pfam" id="PF04376"/>
    </source>
</evidence>
<evidence type="ECO:0000256" key="3">
    <source>
        <dbReference type="ARBA" id="ARBA00023315"/>
    </source>
</evidence>
<dbReference type="OrthoDB" id="9782022at2"/>
<feature type="domain" description="N-end rule aminoacyl transferase C-terminal" evidence="6">
    <location>
        <begin position="110"/>
        <end position="237"/>
    </location>
</feature>
<dbReference type="Pfam" id="PF04376">
    <property type="entry name" value="ATE_N"/>
    <property type="match status" value="1"/>
</dbReference>
<evidence type="ECO:0000256" key="4">
    <source>
        <dbReference type="HAMAP-Rule" id="MF_00689"/>
    </source>
</evidence>
<proteinExistence type="inferred from homology"/>
<evidence type="ECO:0000313" key="7">
    <source>
        <dbReference type="EMBL" id="OXL14569.1"/>
    </source>
</evidence>
<keyword evidence="1 4" id="KW-0963">Cytoplasm</keyword>
<comment type="function">
    <text evidence="4">Functions in the N-end rule pathway of protein degradation where it conjugates Leu from its aminoacyl-tRNA to the N-termini of proteins containing an N-terminal aspartate or glutamate.</text>
</comment>
<comment type="catalytic activity">
    <reaction evidence="4">
        <text>N-terminal L-glutamyl-[protein] + L-leucyl-tRNA(Leu) = N-terminal L-leucyl-L-glutamyl-[protein] + tRNA(Leu) + H(+)</text>
        <dbReference type="Rhea" id="RHEA:50412"/>
        <dbReference type="Rhea" id="RHEA-COMP:9613"/>
        <dbReference type="Rhea" id="RHEA-COMP:9622"/>
        <dbReference type="Rhea" id="RHEA-COMP:12664"/>
        <dbReference type="Rhea" id="RHEA-COMP:12668"/>
        <dbReference type="ChEBI" id="CHEBI:15378"/>
        <dbReference type="ChEBI" id="CHEBI:64721"/>
        <dbReference type="ChEBI" id="CHEBI:78442"/>
        <dbReference type="ChEBI" id="CHEBI:78494"/>
        <dbReference type="ChEBI" id="CHEBI:133041"/>
        <dbReference type="EC" id="2.3.2.29"/>
    </reaction>
</comment>
<dbReference type="InterPro" id="IPR007472">
    <property type="entry name" value="N-end_Aminoacyl_Trfase_C"/>
</dbReference>
<dbReference type="NCBIfam" id="NF002346">
    <property type="entry name" value="PRK01305.2-3"/>
    <property type="match status" value="1"/>
</dbReference>
<keyword evidence="3 4" id="KW-0012">Acyltransferase</keyword>
<keyword evidence="2 4" id="KW-0808">Transferase</keyword>
<comment type="subcellular location">
    <subcellularLocation>
        <location evidence="4">Cytoplasm</location>
    </subcellularLocation>
</comment>
<comment type="caution">
    <text evidence="7">The sequence shown here is derived from an EMBL/GenBank/DDBJ whole genome shotgun (WGS) entry which is preliminary data.</text>
</comment>
<dbReference type="NCBIfam" id="NF002341">
    <property type="entry name" value="PRK01305.1-1"/>
    <property type="match status" value="1"/>
</dbReference>
<dbReference type="EMBL" id="NJGG01000003">
    <property type="protein sequence ID" value="OXL14569.1"/>
    <property type="molecule type" value="Genomic_DNA"/>
</dbReference>
<dbReference type="PIRSF" id="PIRSF037208">
    <property type="entry name" value="ATE_pro_prd"/>
    <property type="match status" value="1"/>
</dbReference>
<dbReference type="InterPro" id="IPR030700">
    <property type="entry name" value="N-end_Aminoacyl_Trfase"/>
</dbReference>
<organism evidence="7 8">
    <name type="scientific">Polynucleobacter cosmopolitanus</name>
    <dbReference type="NCBI Taxonomy" id="351345"/>
    <lineage>
        <taxon>Bacteria</taxon>
        <taxon>Pseudomonadati</taxon>
        <taxon>Pseudomonadota</taxon>
        <taxon>Betaproteobacteria</taxon>
        <taxon>Burkholderiales</taxon>
        <taxon>Burkholderiaceae</taxon>
        <taxon>Polynucleobacter</taxon>
    </lineage>
</organism>
<dbReference type="Pfam" id="PF04377">
    <property type="entry name" value="ATE_C"/>
    <property type="match status" value="1"/>
</dbReference>
<dbReference type="GO" id="GO:0008914">
    <property type="term" value="F:leucyl-tRNA--protein transferase activity"/>
    <property type="evidence" value="ECO:0007669"/>
    <property type="project" value="UniProtKB-UniRule"/>
</dbReference>
<dbReference type="NCBIfam" id="NF002342">
    <property type="entry name" value="PRK01305.1-3"/>
    <property type="match status" value="1"/>
</dbReference>
<dbReference type="AlphaFoldDB" id="A0A229FT23"/>
<gene>
    <name evidence="4" type="primary">bpt</name>
    <name evidence="7" type="ORF">AOC33_08670</name>
</gene>
<evidence type="ECO:0000256" key="1">
    <source>
        <dbReference type="ARBA" id="ARBA00022490"/>
    </source>
</evidence>
<dbReference type="PANTHER" id="PTHR21367:SF1">
    <property type="entry name" value="ARGINYL-TRNA--PROTEIN TRANSFERASE 1"/>
    <property type="match status" value="1"/>
</dbReference>
<dbReference type="GO" id="GO:0005737">
    <property type="term" value="C:cytoplasm"/>
    <property type="evidence" value="ECO:0007669"/>
    <property type="project" value="UniProtKB-SubCell"/>
</dbReference>
<evidence type="ECO:0000259" key="6">
    <source>
        <dbReference type="Pfam" id="PF04377"/>
    </source>
</evidence>
<sequence>MSKLKELPFTTLQFYATAPYECSYLAHHQARSQVATPTHLIHADVYGELVASGFRRSGLYTYRPYCDGCKACIACRVDIERFKPKRYQQRALKKHQDLEVKIGHLEFFQEHYDLYMSYQHDRHLHGGMDGDDQDQYKQFLLQSKVNTRLIEFRDGPDSEEPGKLRIVSIIDVVQSGLSSVYTFFDTSNQSASYGTFSIMWQIEQTRKLQLPYLYLGYYIEESPKMSYKAQFEPLEVLVDDVWQRY</sequence>
<accession>A0A229FT23</accession>
<dbReference type="SUPFAM" id="SSF55729">
    <property type="entry name" value="Acyl-CoA N-acyltransferases (Nat)"/>
    <property type="match status" value="1"/>
</dbReference>